<dbReference type="Pfam" id="PF01436">
    <property type="entry name" value="NHL"/>
    <property type="match status" value="4"/>
</dbReference>
<dbReference type="PROSITE" id="PS51125">
    <property type="entry name" value="NHL"/>
    <property type="match status" value="5"/>
</dbReference>
<dbReference type="InterPro" id="IPR019734">
    <property type="entry name" value="TPR_rpt"/>
</dbReference>
<dbReference type="SMART" id="SM00220">
    <property type="entry name" value="S_TKc"/>
    <property type="match status" value="1"/>
</dbReference>
<dbReference type="Gene3D" id="1.10.510.10">
    <property type="entry name" value="Transferase(Phosphotransferase) domain 1"/>
    <property type="match status" value="1"/>
</dbReference>
<dbReference type="InterPro" id="IPR011042">
    <property type="entry name" value="6-blade_b-propeller_TolB-like"/>
</dbReference>
<dbReference type="Pfam" id="PF13181">
    <property type="entry name" value="TPR_8"/>
    <property type="match status" value="1"/>
</dbReference>
<dbReference type="Proteomes" id="UP001524383">
    <property type="component" value="Unassembled WGS sequence"/>
</dbReference>
<dbReference type="InterPro" id="IPR000719">
    <property type="entry name" value="Prot_kinase_dom"/>
</dbReference>
<evidence type="ECO:0000256" key="2">
    <source>
        <dbReference type="ARBA" id="ARBA00022741"/>
    </source>
</evidence>
<feature type="repeat" description="TPR" evidence="5">
    <location>
        <begin position="78"/>
        <end position="111"/>
    </location>
</feature>
<organism evidence="7 8">
    <name type="scientific">Methanocalculus taiwanensis</name>
    <dbReference type="NCBI Taxonomy" id="106207"/>
    <lineage>
        <taxon>Archaea</taxon>
        <taxon>Methanobacteriati</taxon>
        <taxon>Methanobacteriota</taxon>
        <taxon>Stenosarchaea group</taxon>
        <taxon>Methanomicrobia</taxon>
        <taxon>Methanomicrobiales</taxon>
        <taxon>Methanocalculaceae</taxon>
        <taxon>Methanocalculus</taxon>
    </lineage>
</organism>
<dbReference type="SMART" id="SM00028">
    <property type="entry name" value="TPR"/>
    <property type="match status" value="4"/>
</dbReference>
<dbReference type="PROSITE" id="PS00107">
    <property type="entry name" value="PROTEIN_KINASE_ATP"/>
    <property type="match status" value="1"/>
</dbReference>
<proteinExistence type="predicted"/>
<dbReference type="EMBL" id="VOTZ01000034">
    <property type="protein sequence ID" value="MCQ1539515.1"/>
    <property type="molecule type" value="Genomic_DNA"/>
</dbReference>
<name>A0ABD4TNT2_9EURY</name>
<protein>
    <submittedName>
        <fullName evidence="7">Protein kinase</fullName>
    </submittedName>
</protein>
<keyword evidence="7" id="KW-0418">Kinase</keyword>
<dbReference type="Pfam" id="PF07719">
    <property type="entry name" value="TPR_2"/>
    <property type="match status" value="1"/>
</dbReference>
<keyword evidence="2" id="KW-0547">Nucleotide-binding</keyword>
<dbReference type="SUPFAM" id="SSF48371">
    <property type="entry name" value="ARM repeat"/>
    <property type="match status" value="1"/>
</dbReference>
<gene>
    <name evidence="7" type="ORF">FTO68_11055</name>
</gene>
<dbReference type="Gene3D" id="1.25.10.10">
    <property type="entry name" value="Leucine-rich Repeat Variant"/>
    <property type="match status" value="1"/>
</dbReference>
<dbReference type="SUPFAM" id="SSF48452">
    <property type="entry name" value="TPR-like"/>
    <property type="match status" value="1"/>
</dbReference>
<dbReference type="PROSITE" id="PS50293">
    <property type="entry name" value="TPR_REGION"/>
    <property type="match status" value="1"/>
</dbReference>
<evidence type="ECO:0000256" key="3">
    <source>
        <dbReference type="ARBA" id="ARBA00022803"/>
    </source>
</evidence>
<dbReference type="InterPro" id="IPR013783">
    <property type="entry name" value="Ig-like_fold"/>
</dbReference>
<dbReference type="SMART" id="SM00567">
    <property type="entry name" value="EZ_HEAT"/>
    <property type="match status" value="1"/>
</dbReference>
<dbReference type="SUPFAM" id="SSF63829">
    <property type="entry name" value="Calcium-dependent phosphotriesterase"/>
    <property type="match status" value="1"/>
</dbReference>
<keyword evidence="4" id="KW-0067">ATP-binding</keyword>
<evidence type="ECO:0000259" key="6">
    <source>
        <dbReference type="PROSITE" id="PS50011"/>
    </source>
</evidence>
<dbReference type="InterPro" id="IPR011009">
    <property type="entry name" value="Kinase-like_dom_sf"/>
</dbReference>
<evidence type="ECO:0000313" key="7">
    <source>
        <dbReference type="EMBL" id="MCQ1539515.1"/>
    </source>
</evidence>
<feature type="repeat" description="TPR" evidence="5">
    <location>
        <begin position="10"/>
        <end position="43"/>
    </location>
</feature>
<keyword evidence="7" id="KW-0808">Transferase</keyword>
<dbReference type="Pfam" id="PF13432">
    <property type="entry name" value="TPR_16"/>
    <property type="match status" value="1"/>
</dbReference>
<dbReference type="Pfam" id="PF00069">
    <property type="entry name" value="Pkinase"/>
    <property type="match status" value="1"/>
</dbReference>
<keyword evidence="8" id="KW-1185">Reference proteome</keyword>
<dbReference type="InterPro" id="IPR008271">
    <property type="entry name" value="Ser/Thr_kinase_AS"/>
</dbReference>
<dbReference type="InterPro" id="IPR017441">
    <property type="entry name" value="Protein_kinase_ATP_BS"/>
</dbReference>
<dbReference type="PROSITE" id="PS50011">
    <property type="entry name" value="PROTEIN_KINASE_DOM"/>
    <property type="match status" value="1"/>
</dbReference>
<dbReference type="Gene3D" id="2.60.40.10">
    <property type="entry name" value="Immunoglobulins"/>
    <property type="match status" value="1"/>
</dbReference>
<dbReference type="InterPro" id="IPR016024">
    <property type="entry name" value="ARM-type_fold"/>
</dbReference>
<reference evidence="7 8" key="1">
    <citation type="submission" date="2019-08" db="EMBL/GenBank/DDBJ databases">
        <authorList>
            <person name="Chen S.-C."/>
            <person name="Lai M.-C."/>
            <person name="You Y.-T."/>
        </authorList>
    </citation>
    <scope>NUCLEOTIDE SEQUENCE [LARGE SCALE GENOMIC DNA]</scope>
    <source>
        <strain evidence="7 8">P2F9704a</strain>
    </source>
</reference>
<comment type="caution">
    <text evidence="7">The sequence shown here is derived from an EMBL/GenBank/DDBJ whole genome shotgun (WGS) entry which is preliminary data.</text>
</comment>
<evidence type="ECO:0000256" key="1">
    <source>
        <dbReference type="ARBA" id="ARBA00022737"/>
    </source>
</evidence>
<dbReference type="PANTHER" id="PTHR24104">
    <property type="entry name" value="E3 UBIQUITIN-PROTEIN LIGASE NHLRC1-RELATED"/>
    <property type="match status" value="1"/>
</dbReference>
<accession>A0ABD4TNT2</accession>
<dbReference type="CDD" id="cd14955">
    <property type="entry name" value="NHL_like_4"/>
    <property type="match status" value="1"/>
</dbReference>
<dbReference type="Gene3D" id="2.40.10.500">
    <property type="match status" value="1"/>
</dbReference>
<dbReference type="GO" id="GO:0005524">
    <property type="term" value="F:ATP binding"/>
    <property type="evidence" value="ECO:0007669"/>
    <property type="project" value="UniProtKB-KW"/>
</dbReference>
<dbReference type="Pfam" id="PF13646">
    <property type="entry name" value="HEAT_2"/>
    <property type="match status" value="1"/>
</dbReference>
<sequence length="1092" mass="121521">MGLFGPSKEKLEWENKGDVCLAEEKYEEAVNCYKKALDFEKWDHRVCTNMSYAHIKLGKYTEALDYCERAYKMFPNDFRTLSFLGIIFAKLGRYQEALETYDKAVTIDPQHADSWHKRGIILDKLERHKDARESYKKALSLDPSLTVHQRHKGTELKTNIQKEVDEKAEFRNIKHDIILKKNIGSKGSGDGQFRDLTSIALDAAGNVYAGDAGVLLGKTRIQKFTSDGTFITKWGSYGLEDGQFFFPRSIATDAEGNVYVGDAGNHRIQKFTSDGKFITKWGSKGSGDGQFHGGSTSDGIQGIAIDIDDNIYVADTNNYRIQKFDRNGVFITKWGSKGSEEGQFRSLTSIAVDATGNIYVAEAGGTDLYSSNHRIQKFTSIGTFISKWGSKGSGDGQFYFPRSIAVDAVGNVYVGDAGNHRIQKFDETGKFITKWGSEGKGEGQFISLQSIAVDAAGNLYVADKNNYRIQKFEQPNYIKSLIIASINRDGHSRQGAIDALFNIGQPTIDLLVQIIIGGSSESKRAVTPLFLKFGAPAIDSLIKTTNKNNISNIPIEPFIQALNNDDPEVRKYAAEALGRIGNQKAFLPLKKALNDTNEEVRITAVKALKPFGEARKPQVSINLSTTNLTANHWQKIDATLQNTGQGEANTIGISLSDSFETKKTTIQSLKPGGLETIEIPIRPKYLGSVPLTISLTYTDEIEQLHTIHSDFWIDVIDRVSGTSTPSPVAGFTPQPQTPTTFPLELANKYTDVSLIGKGGFGRVFRATRQDGTEVAVKIPLSIDAATGKSFIAELQSWTRLSHPNIVRLYDYNIMPIPYFEMEYCSDGSLADKAIPMEPRDAAWIIFSICEGLKVAHNQQIIHRDLKPHNILMRNGIPKVSDWGLAKMLTLSKTSTSASFTPHYAAPEQISNTVKDERTDIWQMGVIFYELVTGELPFEGENMMSIMFAITSGTPTRPREIVPDAAPVEGVILKCLEKETKNRYQSIFELQRELARYLEMNYTEELKKSVTAGNVRRAAYYCGELVLTALHTGDLKSAYKYLQDLLVYAKGDVKDDVQSLADTLQFMVENEMEVSEDILMKADLLVHRMRGRG</sequence>
<dbReference type="CDD" id="cd14014">
    <property type="entry name" value="STKc_PknB_like"/>
    <property type="match status" value="1"/>
</dbReference>
<dbReference type="SUPFAM" id="SSF56112">
    <property type="entry name" value="Protein kinase-like (PK-like)"/>
    <property type="match status" value="1"/>
</dbReference>
<feature type="domain" description="Protein kinase" evidence="6">
    <location>
        <begin position="749"/>
        <end position="997"/>
    </location>
</feature>
<dbReference type="InterPro" id="IPR013105">
    <property type="entry name" value="TPR_2"/>
</dbReference>
<dbReference type="GO" id="GO:0008270">
    <property type="term" value="F:zinc ion binding"/>
    <property type="evidence" value="ECO:0007669"/>
    <property type="project" value="UniProtKB-KW"/>
</dbReference>
<dbReference type="AlphaFoldDB" id="A0ABD4TNT2"/>
<dbReference type="PANTHER" id="PTHR24104:SF25">
    <property type="entry name" value="PROTEIN LIN-41"/>
    <property type="match status" value="1"/>
</dbReference>
<dbReference type="InterPro" id="IPR001258">
    <property type="entry name" value="NHL_repeat"/>
</dbReference>
<dbReference type="Gene3D" id="2.120.10.30">
    <property type="entry name" value="TolB, C-terminal domain"/>
    <property type="match status" value="3"/>
</dbReference>
<evidence type="ECO:0000256" key="5">
    <source>
        <dbReference type="PROSITE-ProRule" id="PRU00339"/>
    </source>
</evidence>
<dbReference type="InterPro" id="IPR011990">
    <property type="entry name" value="TPR-like_helical_dom_sf"/>
</dbReference>
<feature type="repeat" description="TPR" evidence="5">
    <location>
        <begin position="44"/>
        <end position="77"/>
    </location>
</feature>
<dbReference type="InterPro" id="IPR050952">
    <property type="entry name" value="TRIM-NHL_E3_ligases"/>
</dbReference>
<dbReference type="InterPro" id="IPR004155">
    <property type="entry name" value="PBS_lyase_HEAT"/>
</dbReference>
<evidence type="ECO:0000256" key="4">
    <source>
        <dbReference type="ARBA" id="ARBA00022840"/>
    </source>
</evidence>
<dbReference type="PROSITE" id="PS50005">
    <property type="entry name" value="TPR"/>
    <property type="match status" value="4"/>
</dbReference>
<dbReference type="Gene3D" id="1.25.40.10">
    <property type="entry name" value="Tetratricopeptide repeat domain"/>
    <property type="match status" value="2"/>
</dbReference>
<dbReference type="PROSITE" id="PS00108">
    <property type="entry name" value="PROTEIN_KINASE_ST"/>
    <property type="match status" value="1"/>
</dbReference>
<dbReference type="GO" id="GO:0016301">
    <property type="term" value="F:kinase activity"/>
    <property type="evidence" value="ECO:0007669"/>
    <property type="project" value="UniProtKB-KW"/>
</dbReference>
<feature type="repeat" description="TPR" evidence="5">
    <location>
        <begin position="112"/>
        <end position="145"/>
    </location>
</feature>
<dbReference type="RefSeq" id="WP_255333483.1">
    <property type="nucleotide sequence ID" value="NZ_VOTZ01000034.1"/>
</dbReference>
<evidence type="ECO:0000313" key="8">
    <source>
        <dbReference type="Proteomes" id="UP001524383"/>
    </source>
</evidence>
<keyword evidence="1" id="KW-0677">Repeat</keyword>
<dbReference type="InterPro" id="IPR011989">
    <property type="entry name" value="ARM-like"/>
</dbReference>
<keyword evidence="3 5" id="KW-0802">TPR repeat</keyword>